<evidence type="ECO:0000256" key="18">
    <source>
        <dbReference type="SAM" id="MobiDB-lite"/>
    </source>
</evidence>
<evidence type="ECO:0000256" key="2">
    <source>
        <dbReference type="ARBA" id="ARBA00022527"/>
    </source>
</evidence>
<dbReference type="FunFam" id="3.80.10.10:FF:001386">
    <property type="entry name" value="Protein MALE DISCOVERER 1"/>
    <property type="match status" value="1"/>
</dbReference>
<evidence type="ECO:0000256" key="13">
    <source>
        <dbReference type="ARBA" id="ARBA00023170"/>
    </source>
</evidence>
<feature type="region of interest" description="Disordered" evidence="18">
    <location>
        <begin position="297"/>
        <end position="327"/>
    </location>
</feature>
<keyword evidence="11 19" id="KW-1133">Transmembrane helix</keyword>
<evidence type="ECO:0000256" key="15">
    <source>
        <dbReference type="ARBA" id="ARBA00046288"/>
    </source>
</evidence>
<dbReference type="InterPro" id="IPR001611">
    <property type="entry name" value="Leu-rich_rpt"/>
</dbReference>
<dbReference type="InterPro" id="IPR013210">
    <property type="entry name" value="LRR_N_plant-typ"/>
</dbReference>
<keyword evidence="7" id="KW-0677">Repeat</keyword>
<evidence type="ECO:0000256" key="16">
    <source>
        <dbReference type="ARBA" id="ARBA00047899"/>
    </source>
</evidence>
<evidence type="ECO:0000256" key="5">
    <source>
        <dbReference type="ARBA" id="ARBA00022692"/>
    </source>
</evidence>
<dbReference type="Pfam" id="PF00560">
    <property type="entry name" value="LRR_1"/>
    <property type="match status" value="3"/>
</dbReference>
<dbReference type="GO" id="GO:0004674">
    <property type="term" value="F:protein serine/threonine kinase activity"/>
    <property type="evidence" value="ECO:0007669"/>
    <property type="project" value="UniProtKB-KW"/>
</dbReference>
<dbReference type="AlphaFoldDB" id="A0A1J3FZD1"/>
<evidence type="ECO:0000313" key="22">
    <source>
        <dbReference type="EMBL" id="JAU48814.1"/>
    </source>
</evidence>
<keyword evidence="9 22" id="KW-0418">Kinase</keyword>
<feature type="compositionally biased region" description="Basic and acidic residues" evidence="18">
    <location>
        <begin position="317"/>
        <end position="327"/>
    </location>
</feature>
<feature type="domain" description="Protein kinase" evidence="21">
    <location>
        <begin position="363"/>
        <end position="668"/>
    </location>
</feature>
<dbReference type="Gene3D" id="3.80.10.10">
    <property type="entry name" value="Ribonuclease Inhibitor"/>
    <property type="match status" value="1"/>
</dbReference>
<keyword evidence="12 19" id="KW-0472">Membrane</keyword>
<dbReference type="InterPro" id="IPR032675">
    <property type="entry name" value="LRR_dom_sf"/>
</dbReference>
<dbReference type="Gene3D" id="3.30.200.20">
    <property type="entry name" value="Phosphorylase Kinase, domain 1"/>
    <property type="match status" value="1"/>
</dbReference>
<gene>
    <name evidence="22" type="ORF">LC_TR5127_c0_g1_i1_g.17924</name>
</gene>
<feature type="transmembrane region" description="Helical" evidence="19">
    <location>
        <begin position="337"/>
        <end position="361"/>
    </location>
</feature>
<keyword evidence="4" id="KW-0808">Transferase</keyword>
<dbReference type="FunFam" id="1.10.510.10:FF:000950">
    <property type="entry name" value="Inactive receptor-like serine/threonine-protein kinase At2g40270"/>
    <property type="match status" value="1"/>
</dbReference>
<keyword evidence="5 19" id="KW-0812">Transmembrane</keyword>
<dbReference type="FunFam" id="3.30.200.20:FF:000489">
    <property type="entry name" value="Inactive receptor-like serine/threonine-protein kinase"/>
    <property type="match status" value="1"/>
</dbReference>
<keyword evidence="2" id="KW-0723">Serine/threonine-protein kinase</keyword>
<dbReference type="SUPFAM" id="SSF52058">
    <property type="entry name" value="L domain-like"/>
    <property type="match status" value="1"/>
</dbReference>
<dbReference type="PANTHER" id="PTHR46084">
    <property type="entry name" value="PROTEIN MALE DISCOVERER 2"/>
    <property type="match status" value="1"/>
</dbReference>
<evidence type="ECO:0000256" key="12">
    <source>
        <dbReference type="ARBA" id="ARBA00023136"/>
    </source>
</evidence>
<feature type="region of interest" description="Disordered" evidence="18">
    <location>
        <begin position="265"/>
        <end position="284"/>
    </location>
</feature>
<evidence type="ECO:0000256" key="20">
    <source>
        <dbReference type="SAM" id="SignalP"/>
    </source>
</evidence>
<dbReference type="InterPro" id="IPR001245">
    <property type="entry name" value="Ser-Thr/Tyr_kinase_cat_dom"/>
</dbReference>
<dbReference type="InterPro" id="IPR000719">
    <property type="entry name" value="Prot_kinase_dom"/>
</dbReference>
<dbReference type="GO" id="GO:0005524">
    <property type="term" value="F:ATP binding"/>
    <property type="evidence" value="ECO:0007669"/>
    <property type="project" value="UniProtKB-KW"/>
</dbReference>
<evidence type="ECO:0000256" key="17">
    <source>
        <dbReference type="ARBA" id="ARBA00048679"/>
    </source>
</evidence>
<dbReference type="SUPFAM" id="SSF56112">
    <property type="entry name" value="Protein kinase-like (PK-like)"/>
    <property type="match status" value="1"/>
</dbReference>
<dbReference type="PANTHER" id="PTHR46084:SF21">
    <property type="entry name" value="PROTEIN MALE DISCOVERER 1"/>
    <property type="match status" value="1"/>
</dbReference>
<feature type="signal peptide" evidence="20">
    <location>
        <begin position="1"/>
        <end position="24"/>
    </location>
</feature>
<protein>
    <recommendedName>
        <fullName evidence="1">non-specific serine/threonine protein kinase</fullName>
        <ecNumber evidence="1">2.7.11.1</ecNumber>
    </recommendedName>
</protein>
<proteinExistence type="predicted"/>
<comment type="catalytic activity">
    <reaction evidence="16">
        <text>L-threonyl-[protein] + ATP = O-phospho-L-threonyl-[protein] + ADP + H(+)</text>
        <dbReference type="Rhea" id="RHEA:46608"/>
        <dbReference type="Rhea" id="RHEA-COMP:11060"/>
        <dbReference type="Rhea" id="RHEA-COMP:11605"/>
        <dbReference type="ChEBI" id="CHEBI:15378"/>
        <dbReference type="ChEBI" id="CHEBI:30013"/>
        <dbReference type="ChEBI" id="CHEBI:30616"/>
        <dbReference type="ChEBI" id="CHEBI:61977"/>
        <dbReference type="ChEBI" id="CHEBI:456216"/>
        <dbReference type="EC" id="2.7.11.1"/>
    </reaction>
</comment>
<dbReference type="Gene3D" id="1.10.510.10">
    <property type="entry name" value="Transferase(Phosphotransferase) domain 1"/>
    <property type="match status" value="1"/>
</dbReference>
<comment type="subcellular location">
    <subcellularLocation>
        <location evidence="15">Endomembrane system</location>
        <topology evidence="15">Single-pass type I membrane protein</topology>
    </subcellularLocation>
</comment>
<keyword evidence="14" id="KW-0325">Glycoprotein</keyword>
<reference evidence="22" key="1">
    <citation type="submission" date="2016-07" db="EMBL/GenBank/DDBJ databases">
        <title>De novo transcriptome assembly of four accessions of the metal hyperaccumulator plant Noccaea caerulescens.</title>
        <authorList>
            <person name="Blande D."/>
            <person name="Halimaa P."/>
            <person name="Tervahauta A.I."/>
            <person name="Aarts M.G."/>
            <person name="Karenlampi S.O."/>
        </authorList>
    </citation>
    <scope>NUCLEOTIDE SEQUENCE</scope>
</reference>
<comment type="catalytic activity">
    <reaction evidence="17">
        <text>L-seryl-[protein] + ATP = O-phospho-L-seryl-[protein] + ADP + H(+)</text>
        <dbReference type="Rhea" id="RHEA:17989"/>
        <dbReference type="Rhea" id="RHEA-COMP:9863"/>
        <dbReference type="Rhea" id="RHEA-COMP:11604"/>
        <dbReference type="ChEBI" id="CHEBI:15378"/>
        <dbReference type="ChEBI" id="CHEBI:29999"/>
        <dbReference type="ChEBI" id="CHEBI:30616"/>
        <dbReference type="ChEBI" id="CHEBI:83421"/>
        <dbReference type="ChEBI" id="CHEBI:456216"/>
        <dbReference type="EC" id="2.7.11.1"/>
    </reaction>
</comment>
<evidence type="ECO:0000256" key="19">
    <source>
        <dbReference type="SAM" id="Phobius"/>
    </source>
</evidence>
<evidence type="ECO:0000256" key="1">
    <source>
        <dbReference type="ARBA" id="ARBA00012513"/>
    </source>
</evidence>
<evidence type="ECO:0000256" key="14">
    <source>
        <dbReference type="ARBA" id="ARBA00023180"/>
    </source>
</evidence>
<dbReference type="GO" id="GO:0012505">
    <property type="term" value="C:endomembrane system"/>
    <property type="evidence" value="ECO:0007669"/>
    <property type="project" value="UniProtKB-SubCell"/>
</dbReference>
<keyword evidence="10" id="KW-0067">ATP-binding</keyword>
<accession>A0A1J3FZD1</accession>
<keyword evidence="13 22" id="KW-0675">Receptor</keyword>
<dbReference type="Pfam" id="PF08263">
    <property type="entry name" value="LRRNT_2"/>
    <property type="match status" value="1"/>
</dbReference>
<evidence type="ECO:0000256" key="7">
    <source>
        <dbReference type="ARBA" id="ARBA00022737"/>
    </source>
</evidence>
<dbReference type="InterPro" id="IPR011009">
    <property type="entry name" value="Kinase-like_dom_sf"/>
</dbReference>
<evidence type="ECO:0000256" key="8">
    <source>
        <dbReference type="ARBA" id="ARBA00022741"/>
    </source>
</evidence>
<evidence type="ECO:0000256" key="11">
    <source>
        <dbReference type="ARBA" id="ARBA00022989"/>
    </source>
</evidence>
<dbReference type="EC" id="2.7.11.1" evidence="1"/>
<evidence type="ECO:0000256" key="10">
    <source>
        <dbReference type="ARBA" id="ARBA00022840"/>
    </source>
</evidence>
<name>A0A1J3FZD1_NOCCA</name>
<sequence length="695" mass="78182">MGCRWNPIGFQFSCFMFLIITLQSRSSLSLNSEGFLLLKFRARVDADPHGTLANWNVSDHDHLCSWFGVTCVDNKVHMLNLSGCSLGGTLAPELSQLSELRSLILSKNKLSGDIPKEFGNFAKLKFLDLRDNKLSGVVPPELNKVLSPENLLLSGNKFAGFMKIKFLRLQSLYKVQMNKNRELSSASNAVFGCVNRKLGYCVSRRSLIRLNKAQAIIVRIKSTSRHYMLPEESQEKNYVANYQPSSLENETSIFKRRELLEGTSNLEAMPAPNAPSPSPELTTKVFPRSSGSFPAVATARRRIPPLTSPPPIAENNNKTDSDPPRRFEEKPKEFKDVWLYVVIGVAAFVAMLIIIGVIFFCRKRAVKSIGPWKTGLSGQLQKAFVTGVPKLNRSELETACEDFSNIIEAFDGYTVYKGTLSSGVEIAVASTAILETREWTRAMEMTYRKKIDTMSRINHKNFVNLIGYCEEDEPFNRMMVFEYAPNGTLFEHLHDKEMEHLDWSARMRIIMGTAYCLQYMHELNPPIAHCKLGSSGIYLTDDYAAKVGDVPFSSQTGLKSRKPMSGDLDQSPLPLSSEPETNVYSFGVLMLEIISGKLSDSDEEGSILKWASKYLETDKLGDMIDPTLKTFKEEDLEVICDVARHCLRIDQSQRPTMKDVVEQLREVINISPEQATPRLSPLWWAELEILSSEAT</sequence>
<evidence type="ECO:0000256" key="3">
    <source>
        <dbReference type="ARBA" id="ARBA00022614"/>
    </source>
</evidence>
<keyword evidence="3" id="KW-0433">Leucine-rich repeat</keyword>
<dbReference type="EMBL" id="GEVK01004018">
    <property type="protein sequence ID" value="JAU48814.1"/>
    <property type="molecule type" value="Transcribed_RNA"/>
</dbReference>
<evidence type="ECO:0000256" key="4">
    <source>
        <dbReference type="ARBA" id="ARBA00022679"/>
    </source>
</evidence>
<evidence type="ECO:0000259" key="21">
    <source>
        <dbReference type="PROSITE" id="PS50011"/>
    </source>
</evidence>
<keyword evidence="8" id="KW-0547">Nucleotide-binding</keyword>
<keyword evidence="6 20" id="KW-0732">Signal</keyword>
<feature type="chain" id="PRO_5009621727" description="non-specific serine/threonine protein kinase" evidence="20">
    <location>
        <begin position="25"/>
        <end position="695"/>
    </location>
</feature>
<organism evidence="22">
    <name type="scientific">Noccaea caerulescens</name>
    <name type="common">Alpine penny-cress</name>
    <name type="synonym">Thlaspi caerulescens</name>
    <dbReference type="NCBI Taxonomy" id="107243"/>
    <lineage>
        <taxon>Eukaryota</taxon>
        <taxon>Viridiplantae</taxon>
        <taxon>Streptophyta</taxon>
        <taxon>Embryophyta</taxon>
        <taxon>Tracheophyta</taxon>
        <taxon>Spermatophyta</taxon>
        <taxon>Magnoliopsida</taxon>
        <taxon>eudicotyledons</taxon>
        <taxon>Gunneridae</taxon>
        <taxon>Pentapetalae</taxon>
        <taxon>rosids</taxon>
        <taxon>malvids</taxon>
        <taxon>Brassicales</taxon>
        <taxon>Brassicaceae</taxon>
        <taxon>Coluteocarpeae</taxon>
        <taxon>Noccaea</taxon>
    </lineage>
</organism>
<dbReference type="PROSITE" id="PS50011">
    <property type="entry name" value="PROTEIN_KINASE_DOM"/>
    <property type="match status" value="1"/>
</dbReference>
<evidence type="ECO:0000256" key="6">
    <source>
        <dbReference type="ARBA" id="ARBA00022729"/>
    </source>
</evidence>
<dbReference type="Pfam" id="PF07714">
    <property type="entry name" value="PK_Tyr_Ser-Thr"/>
    <property type="match status" value="1"/>
</dbReference>
<evidence type="ECO:0000256" key="9">
    <source>
        <dbReference type="ARBA" id="ARBA00022777"/>
    </source>
</evidence>